<dbReference type="InterPro" id="IPR009242">
    <property type="entry name" value="DUF896"/>
</dbReference>
<dbReference type="Pfam" id="PF05979">
    <property type="entry name" value="DUF896"/>
    <property type="match status" value="1"/>
</dbReference>
<dbReference type="NCBIfam" id="NF002711">
    <property type="entry name" value="PRK02539.1"/>
    <property type="match status" value="1"/>
</dbReference>
<dbReference type="EMBL" id="MKIQ01000027">
    <property type="protein sequence ID" value="OFI46596.1"/>
    <property type="molecule type" value="Genomic_DNA"/>
</dbReference>
<evidence type="ECO:0000313" key="4">
    <source>
        <dbReference type="Proteomes" id="UP000177273"/>
    </source>
</evidence>
<evidence type="ECO:0000256" key="2">
    <source>
        <dbReference type="HAMAP-Rule" id="MF_01103"/>
    </source>
</evidence>
<reference evidence="4" key="1">
    <citation type="submission" date="2016-09" db="EMBL/GenBank/DDBJ databases">
        <title>Draft genome sequence of a novel species of the family Streptococcaceae isolated from flowers.</title>
        <authorList>
            <person name="Chuah L.-O."/>
            <person name="Yap K.-P."/>
            <person name="Thong K.L."/>
            <person name="Liong M.T."/>
            <person name="Ahmad R."/>
            <person name="Rusul G."/>
        </authorList>
    </citation>
    <scope>NUCLEOTIDE SEQUENCE [LARGE SCALE GENOMIC DNA]</scope>
    <source>
        <strain evidence="4">HibF3</strain>
    </source>
</reference>
<comment type="subcellular location">
    <subcellularLocation>
        <location evidence="2">Cytoplasm</location>
    </subcellularLocation>
</comment>
<evidence type="ECO:0000313" key="3">
    <source>
        <dbReference type="EMBL" id="OFI46596.1"/>
    </source>
</evidence>
<dbReference type="PANTHER" id="PTHR37300:SF1">
    <property type="entry name" value="UPF0291 PROTEIN YNZC"/>
    <property type="match status" value="1"/>
</dbReference>
<dbReference type="Gene3D" id="1.10.287.540">
    <property type="entry name" value="Helix hairpin bin"/>
    <property type="match status" value="1"/>
</dbReference>
<dbReference type="AlphaFoldDB" id="A0A9Q5P069"/>
<dbReference type="SUPFAM" id="SSF158221">
    <property type="entry name" value="YnzC-like"/>
    <property type="match status" value="1"/>
</dbReference>
<gene>
    <name evidence="3" type="ORF">BG262_01990</name>
</gene>
<proteinExistence type="inferred from homology"/>
<comment type="caution">
    <text evidence="3">The sequence shown here is derived from an EMBL/GenBank/DDBJ whole genome shotgun (WGS) entry which is preliminary data.</text>
</comment>
<sequence>MAITDEHINRINELARKKKAEGLTPEELEEQAELRKAYIEGVKGSLRSQIEGVKVVDEEGNDVTPDKLKKVQAEKGIHGRTLEDLND</sequence>
<accession>A0A9Q5P069</accession>
<organism evidence="3 4">
    <name type="scientific">Floricoccus penangensis</name>
    <dbReference type="NCBI Taxonomy" id="1859475"/>
    <lineage>
        <taxon>Bacteria</taxon>
        <taxon>Bacillati</taxon>
        <taxon>Bacillota</taxon>
        <taxon>Bacilli</taxon>
        <taxon>Lactobacillales</taxon>
        <taxon>Streptococcaceae</taxon>
        <taxon>Floricoccus</taxon>
    </lineage>
</organism>
<name>A0A9Q5P069_9LACT</name>
<keyword evidence="4" id="KW-1185">Reference proteome</keyword>
<evidence type="ECO:0000256" key="1">
    <source>
        <dbReference type="ARBA" id="ARBA00022490"/>
    </source>
</evidence>
<keyword evidence="1 2" id="KW-0963">Cytoplasm</keyword>
<dbReference type="PANTHER" id="PTHR37300">
    <property type="entry name" value="UPF0291 PROTEIN CBO2609/CLC_2481"/>
    <property type="match status" value="1"/>
</dbReference>
<dbReference type="RefSeq" id="WP_070787729.1">
    <property type="nucleotide sequence ID" value="NZ_CP075561.1"/>
</dbReference>
<comment type="similarity">
    <text evidence="2">Belongs to the UPF0291 family.</text>
</comment>
<dbReference type="HAMAP" id="MF_01103">
    <property type="entry name" value="UPF0291"/>
    <property type="match status" value="1"/>
</dbReference>
<dbReference type="GO" id="GO:0005737">
    <property type="term" value="C:cytoplasm"/>
    <property type="evidence" value="ECO:0007669"/>
    <property type="project" value="UniProtKB-SubCell"/>
</dbReference>
<protein>
    <recommendedName>
        <fullName evidence="2">UPF0291 protein BG262_01990</fullName>
    </recommendedName>
</protein>
<dbReference type="Proteomes" id="UP000177273">
    <property type="component" value="Unassembled WGS sequence"/>
</dbReference>